<gene>
    <name evidence="5" type="ORF">B5G41_04025</name>
    <name evidence="4" type="ORF">F2Y10_12655</name>
</gene>
<keyword evidence="1 2" id="KW-0732">Signal</keyword>
<evidence type="ECO:0000313" key="5">
    <source>
        <dbReference type="EMBL" id="OUN04485.1"/>
    </source>
</evidence>
<dbReference type="Gene3D" id="2.40.160.20">
    <property type="match status" value="1"/>
</dbReference>
<dbReference type="Proteomes" id="UP000195772">
    <property type="component" value="Unassembled WGS sequence"/>
</dbReference>
<evidence type="ECO:0000259" key="3">
    <source>
        <dbReference type="Pfam" id="PF13505"/>
    </source>
</evidence>
<dbReference type="Proteomes" id="UP000322940">
    <property type="component" value="Unassembled WGS sequence"/>
</dbReference>
<comment type="caution">
    <text evidence="5">The sequence shown here is derived from an EMBL/GenBank/DDBJ whole genome shotgun (WGS) entry which is preliminary data.</text>
</comment>
<reference evidence="5" key="2">
    <citation type="journal article" date="2018" name="BMC Genomics">
        <title>Whole genome sequencing and function prediction of 133 gut anaerobes isolated from chicken caecum in pure cultures.</title>
        <authorList>
            <person name="Medvecky M."/>
            <person name="Cejkova D."/>
            <person name="Polansky O."/>
            <person name="Karasova D."/>
            <person name="Kubasova T."/>
            <person name="Cizek A."/>
            <person name="Rychlik I."/>
        </authorList>
    </citation>
    <scope>NUCLEOTIDE SEQUENCE</scope>
    <source>
        <strain evidence="5">An90</strain>
    </source>
</reference>
<evidence type="ECO:0000256" key="1">
    <source>
        <dbReference type="ARBA" id="ARBA00022729"/>
    </source>
</evidence>
<feature type="chain" id="PRO_5040575982" evidence="2">
    <location>
        <begin position="21"/>
        <end position="162"/>
    </location>
</feature>
<reference evidence="6" key="1">
    <citation type="submission" date="2017-04" db="EMBL/GenBank/DDBJ databases">
        <title>Function of individual gut microbiota members based on whole genome sequencing of pure cultures obtained from chicken caecum.</title>
        <authorList>
            <person name="Medvecky M."/>
            <person name="Cejkova D."/>
            <person name="Polansky O."/>
            <person name="Karasova D."/>
            <person name="Kubasova T."/>
            <person name="Cizek A."/>
            <person name="Rychlik I."/>
        </authorList>
    </citation>
    <scope>NUCLEOTIDE SEQUENCE [LARGE SCALE GENOMIC DNA]</scope>
    <source>
        <strain evidence="6">An90</strain>
    </source>
</reference>
<evidence type="ECO:0000256" key="2">
    <source>
        <dbReference type="SAM" id="SignalP"/>
    </source>
</evidence>
<evidence type="ECO:0000313" key="4">
    <source>
        <dbReference type="EMBL" id="KAA2376706.1"/>
    </source>
</evidence>
<protein>
    <submittedName>
        <fullName evidence="4">Porin family protein</fullName>
    </submittedName>
</protein>
<feature type="domain" description="Outer membrane protein beta-barrel" evidence="3">
    <location>
        <begin position="9"/>
        <end position="162"/>
    </location>
</feature>
<organism evidence="5 6">
    <name type="scientific">Alistipes onderdonkii</name>
    <dbReference type="NCBI Taxonomy" id="328813"/>
    <lineage>
        <taxon>Bacteria</taxon>
        <taxon>Pseudomonadati</taxon>
        <taxon>Bacteroidota</taxon>
        <taxon>Bacteroidia</taxon>
        <taxon>Bacteroidales</taxon>
        <taxon>Rikenellaceae</taxon>
        <taxon>Alistipes</taxon>
    </lineage>
</organism>
<dbReference type="RefSeq" id="WP_032134992.1">
    <property type="nucleotide sequence ID" value="NZ_AP025562.1"/>
</dbReference>
<evidence type="ECO:0000313" key="6">
    <source>
        <dbReference type="Proteomes" id="UP000195772"/>
    </source>
</evidence>
<proteinExistence type="predicted"/>
<feature type="signal peptide" evidence="2">
    <location>
        <begin position="1"/>
        <end position="20"/>
    </location>
</feature>
<name>A0A1Y3QZJ0_9BACT</name>
<dbReference type="AlphaFoldDB" id="A0A1Y3QZJ0"/>
<dbReference type="InterPro" id="IPR011250">
    <property type="entry name" value="OMP/PagP_B-barrel"/>
</dbReference>
<reference evidence="4 7" key="3">
    <citation type="journal article" date="2019" name="Nat. Med.">
        <title>A library of human gut bacterial isolates paired with longitudinal multiomics data enables mechanistic microbiome research.</title>
        <authorList>
            <person name="Poyet M."/>
            <person name="Groussin M."/>
            <person name="Gibbons S.M."/>
            <person name="Avila-Pacheco J."/>
            <person name="Jiang X."/>
            <person name="Kearney S.M."/>
            <person name="Perrotta A.R."/>
            <person name="Berdy B."/>
            <person name="Zhao S."/>
            <person name="Lieberman T.D."/>
            <person name="Swanson P.K."/>
            <person name="Smith M."/>
            <person name="Roesemann S."/>
            <person name="Alexander J.E."/>
            <person name="Rich S.A."/>
            <person name="Livny J."/>
            <person name="Vlamakis H."/>
            <person name="Clish C."/>
            <person name="Bullock K."/>
            <person name="Deik A."/>
            <person name="Scott J."/>
            <person name="Pierce K.A."/>
            <person name="Xavier R.J."/>
            <person name="Alm E.J."/>
        </authorList>
    </citation>
    <scope>NUCLEOTIDE SEQUENCE [LARGE SCALE GENOMIC DNA]</scope>
    <source>
        <strain evidence="4 7">BIOML-A266</strain>
    </source>
</reference>
<dbReference type="EMBL" id="NFHB01000002">
    <property type="protein sequence ID" value="OUN04485.1"/>
    <property type="molecule type" value="Genomic_DNA"/>
</dbReference>
<dbReference type="Pfam" id="PF13505">
    <property type="entry name" value="OMP_b-brl"/>
    <property type="match status" value="1"/>
</dbReference>
<dbReference type="EMBL" id="VVXH01000014">
    <property type="protein sequence ID" value="KAA2376706.1"/>
    <property type="molecule type" value="Genomic_DNA"/>
</dbReference>
<accession>A0A1Y3QZJ0</accession>
<sequence>MKKIFLTVIVALLAVTTVSAQYKGDWGVGPKIGVYTNAGADGAIFGIGAAGQYSITDNWRVAPSILALCKTGCSVDISADVQYLFNIAPDWHIYPLAGISANDIGDWSCGINLGGGADFSITRNWDVSAGFKWMIQTAKDYIPGFVKRKNPIVINIGATYRF</sequence>
<dbReference type="OrthoDB" id="1163183at2"/>
<dbReference type="eggNOG" id="COG3637">
    <property type="taxonomic scope" value="Bacteria"/>
</dbReference>
<evidence type="ECO:0000313" key="7">
    <source>
        <dbReference type="Proteomes" id="UP000322940"/>
    </source>
</evidence>
<dbReference type="InterPro" id="IPR027385">
    <property type="entry name" value="Beta-barrel_OMP"/>
</dbReference>
<dbReference type="SUPFAM" id="SSF56925">
    <property type="entry name" value="OMPA-like"/>
    <property type="match status" value="1"/>
</dbReference>